<dbReference type="Proteomes" id="UP000789920">
    <property type="component" value="Unassembled WGS sequence"/>
</dbReference>
<reference evidence="1" key="1">
    <citation type="submission" date="2021-06" db="EMBL/GenBank/DDBJ databases">
        <authorList>
            <person name="Kallberg Y."/>
            <person name="Tangrot J."/>
            <person name="Rosling A."/>
        </authorList>
    </citation>
    <scope>NUCLEOTIDE SEQUENCE</scope>
    <source>
        <strain evidence="1">MA461A</strain>
    </source>
</reference>
<evidence type="ECO:0000313" key="2">
    <source>
        <dbReference type="Proteomes" id="UP000789920"/>
    </source>
</evidence>
<protein>
    <submittedName>
        <fullName evidence="1">4955_t:CDS:1</fullName>
    </submittedName>
</protein>
<proteinExistence type="predicted"/>
<feature type="non-terminal residue" evidence="1">
    <location>
        <position position="52"/>
    </location>
</feature>
<name>A0ACA9SM04_9GLOM</name>
<sequence>MNNNKENSYPDDNYDNLIINSKLIEPVELIEEPVKEPVEDIFNNLIKLAILN</sequence>
<organism evidence="1 2">
    <name type="scientific">Racocetra persica</name>
    <dbReference type="NCBI Taxonomy" id="160502"/>
    <lineage>
        <taxon>Eukaryota</taxon>
        <taxon>Fungi</taxon>
        <taxon>Fungi incertae sedis</taxon>
        <taxon>Mucoromycota</taxon>
        <taxon>Glomeromycotina</taxon>
        <taxon>Glomeromycetes</taxon>
        <taxon>Diversisporales</taxon>
        <taxon>Gigasporaceae</taxon>
        <taxon>Racocetra</taxon>
    </lineage>
</organism>
<dbReference type="EMBL" id="CAJVQC010133535">
    <property type="protein sequence ID" value="CAG8842256.1"/>
    <property type="molecule type" value="Genomic_DNA"/>
</dbReference>
<keyword evidence="2" id="KW-1185">Reference proteome</keyword>
<accession>A0ACA9SM04</accession>
<evidence type="ECO:0000313" key="1">
    <source>
        <dbReference type="EMBL" id="CAG8842256.1"/>
    </source>
</evidence>
<gene>
    <name evidence="1" type="ORF">RPERSI_LOCUS32233</name>
</gene>
<comment type="caution">
    <text evidence="1">The sequence shown here is derived from an EMBL/GenBank/DDBJ whole genome shotgun (WGS) entry which is preliminary data.</text>
</comment>